<dbReference type="OrthoDB" id="10012075at2759"/>
<protein>
    <submittedName>
        <fullName evidence="1">Uncharacterized protein</fullName>
    </submittedName>
</protein>
<organism evidence="1 2">
    <name type="scientific">Mytilus coruscus</name>
    <name type="common">Sea mussel</name>
    <dbReference type="NCBI Taxonomy" id="42192"/>
    <lineage>
        <taxon>Eukaryota</taxon>
        <taxon>Metazoa</taxon>
        <taxon>Spiralia</taxon>
        <taxon>Lophotrochozoa</taxon>
        <taxon>Mollusca</taxon>
        <taxon>Bivalvia</taxon>
        <taxon>Autobranchia</taxon>
        <taxon>Pteriomorphia</taxon>
        <taxon>Mytilida</taxon>
        <taxon>Mytiloidea</taxon>
        <taxon>Mytilidae</taxon>
        <taxon>Mytilinae</taxon>
        <taxon>Mytilus</taxon>
    </lineage>
</organism>
<dbReference type="EMBL" id="CACVKT020003828">
    <property type="protein sequence ID" value="CAC5385986.1"/>
    <property type="molecule type" value="Genomic_DNA"/>
</dbReference>
<dbReference type="InterPro" id="IPR013783">
    <property type="entry name" value="Ig-like_fold"/>
</dbReference>
<keyword evidence="2" id="KW-1185">Reference proteome</keyword>
<dbReference type="AlphaFoldDB" id="A0A6J8BQZ5"/>
<dbReference type="Pfam" id="PF13927">
    <property type="entry name" value="Ig_3"/>
    <property type="match status" value="1"/>
</dbReference>
<evidence type="ECO:0000313" key="1">
    <source>
        <dbReference type="EMBL" id="CAC5385986.1"/>
    </source>
</evidence>
<dbReference type="Proteomes" id="UP000507470">
    <property type="component" value="Unassembled WGS sequence"/>
</dbReference>
<sequence length="201" mass="22658">MSEEGIYSAFIFIKIAVQINHVEINQLPNQKQYDQKTDNITLTCKGNGNPQPTYVWFKDNNLLSNKSFYVIENVIRNNSGVENEENYYQTLSHDGITVNPEYASVIHTNNASVGEAGDNLVCNNGKEGNKNKSRNNALDRVVTYDEVNQQANLKYELSKTDKPVCTGNSGYDFSMECSMNDGASDRPVVYDEINQQTTLKY</sequence>
<accession>A0A6J8BQZ5</accession>
<dbReference type="SUPFAM" id="SSF48726">
    <property type="entry name" value="Immunoglobulin"/>
    <property type="match status" value="1"/>
</dbReference>
<dbReference type="InterPro" id="IPR036179">
    <property type="entry name" value="Ig-like_dom_sf"/>
</dbReference>
<name>A0A6J8BQZ5_MYTCO</name>
<evidence type="ECO:0000313" key="2">
    <source>
        <dbReference type="Proteomes" id="UP000507470"/>
    </source>
</evidence>
<dbReference type="Gene3D" id="2.60.40.10">
    <property type="entry name" value="Immunoglobulins"/>
    <property type="match status" value="1"/>
</dbReference>
<reference evidence="1 2" key="1">
    <citation type="submission" date="2020-06" db="EMBL/GenBank/DDBJ databases">
        <authorList>
            <person name="Li R."/>
            <person name="Bekaert M."/>
        </authorList>
    </citation>
    <scope>NUCLEOTIDE SEQUENCE [LARGE SCALE GENOMIC DNA]</scope>
    <source>
        <strain evidence="2">wild</strain>
    </source>
</reference>
<proteinExistence type="predicted"/>
<gene>
    <name evidence="1" type="ORF">MCOR_21478</name>
</gene>